<dbReference type="PIRSF" id="PIRSF036794">
    <property type="entry name" value="UCP_erythr_ester"/>
    <property type="match status" value="1"/>
</dbReference>
<protein>
    <submittedName>
        <fullName evidence="3">Erythromycin esterase family protein</fullName>
    </submittedName>
</protein>
<dbReference type="InterPro" id="IPR014622">
    <property type="entry name" value="UCP036794_erythomycin"/>
</dbReference>
<comment type="caution">
    <text evidence="3">The sequence shown here is derived from an EMBL/GenBank/DDBJ whole genome shotgun (WGS) entry which is preliminary data.</text>
</comment>
<dbReference type="InterPro" id="IPR052036">
    <property type="entry name" value="Hydrolase/PRTase-associated"/>
</dbReference>
<proteinExistence type="predicted"/>
<sequence>MTGRHRRIGAALVPLLLCLGLLAGAAPAATEPPETPRASEREIVAALERAAHPLHTTTDPYADRADLRPLARMVRAAEVVGIGEATHGSHEFFALKHRVFRHLVAEKGFRTFALEVSWSTGLRLNDYVLHGKGDVRRIMREEFQDTYLWWNNTAYLELLRWMRAYNRHHPADPVSFMGDDFAYAGPELYDKVTDYTARAHPDLLPRITALYRGLRPTTTAGPYIRNYLSLPLDRRREMAAGTTRALRLLEQRRPPAPGTAVHRAHTWAVQHARALDQTARGYAWNFTDPEQIAAGMRYRDQIMADNVAWWREHTGDKILLSAHNGHAGYEPTDPRTLPKTQGAFLRDRLGHRYTNIGFTFHQGSFKATAPEGRTSTQTVGPARPGSNEHLLDRVRHRDYTVDLRTVPAPARPWLLEPRPTRSFGTAYPDPESDIALARSHDILIHLHRVHAARLLPGE</sequence>
<name>A0A420V6D4_9ACTN</name>
<dbReference type="OrthoDB" id="9810066at2"/>
<keyword evidence="2" id="KW-0732">Signal</keyword>
<dbReference type="EMBL" id="JNAD02000003">
    <property type="protein sequence ID" value="RKM97229.1"/>
    <property type="molecule type" value="Genomic_DNA"/>
</dbReference>
<dbReference type="InterPro" id="IPR007815">
    <property type="entry name" value="Emycin_Estase"/>
</dbReference>
<dbReference type="PANTHER" id="PTHR31299">
    <property type="entry name" value="ESTERASE, PUTATIVE (AFU_ORTHOLOGUE AFUA_1G05850)-RELATED"/>
    <property type="match status" value="1"/>
</dbReference>
<dbReference type="AlphaFoldDB" id="A0A420V6D4"/>
<accession>A0A420V6D4</accession>
<dbReference type="PANTHER" id="PTHR31299:SF0">
    <property type="entry name" value="ESTERASE, PUTATIVE (AFU_ORTHOLOGUE AFUA_1G05850)-RELATED"/>
    <property type="match status" value="1"/>
</dbReference>
<dbReference type="GO" id="GO:0046677">
    <property type="term" value="P:response to antibiotic"/>
    <property type="evidence" value="ECO:0007669"/>
    <property type="project" value="InterPro"/>
</dbReference>
<dbReference type="Gene3D" id="3.40.1660.10">
    <property type="entry name" value="EreA-like (biosynthetic domain)"/>
    <property type="match status" value="1"/>
</dbReference>
<dbReference type="Gene3D" id="3.30.1870.10">
    <property type="entry name" value="EreA-like, domain 2"/>
    <property type="match status" value="1"/>
</dbReference>
<dbReference type="SUPFAM" id="SSF159501">
    <property type="entry name" value="EreA/ChaN-like"/>
    <property type="match status" value="1"/>
</dbReference>
<dbReference type="RefSeq" id="WP_043459533.1">
    <property type="nucleotide sequence ID" value="NZ_CP134822.1"/>
</dbReference>
<dbReference type="Proteomes" id="UP000028058">
    <property type="component" value="Unassembled WGS sequence"/>
</dbReference>
<dbReference type="Pfam" id="PF05139">
    <property type="entry name" value="Erythro_esteras"/>
    <property type="match status" value="1"/>
</dbReference>
<reference evidence="3 4" key="1">
    <citation type="journal article" date="2014" name="Genome Announc.">
        <title>Draft Genome Sequence of Streptomyces fradiae ATCC 19609, a Strain Highly Sensitive to Antibiotics.</title>
        <authorList>
            <person name="Bekker O.B."/>
            <person name="Klimina K.M."/>
            <person name="Vatlin A.A."/>
            <person name="Zakharevich N.V."/>
            <person name="Kasianov A.S."/>
            <person name="Danilenko V.N."/>
        </authorList>
    </citation>
    <scope>NUCLEOTIDE SEQUENCE [LARGE SCALE GENOMIC DNA]</scope>
    <source>
        <strain evidence="3 4">ATCC 19609</strain>
    </source>
</reference>
<evidence type="ECO:0000256" key="1">
    <source>
        <dbReference type="SAM" id="MobiDB-lite"/>
    </source>
</evidence>
<dbReference type="CDD" id="cd14728">
    <property type="entry name" value="Ere-like"/>
    <property type="match status" value="1"/>
</dbReference>
<dbReference type="Gene3D" id="1.20.1440.30">
    <property type="entry name" value="Biosynthetic Protein domain"/>
    <property type="match status" value="1"/>
</dbReference>
<feature type="region of interest" description="Disordered" evidence="1">
    <location>
        <begin position="368"/>
        <end position="388"/>
    </location>
</feature>
<feature type="signal peptide" evidence="2">
    <location>
        <begin position="1"/>
        <end position="25"/>
    </location>
</feature>
<feature type="chain" id="PRO_5043190198" evidence="2">
    <location>
        <begin position="26"/>
        <end position="458"/>
    </location>
</feature>
<keyword evidence="4" id="KW-1185">Reference proteome</keyword>
<evidence type="ECO:0000313" key="3">
    <source>
        <dbReference type="EMBL" id="RKM97229.1"/>
    </source>
</evidence>
<evidence type="ECO:0000313" key="4">
    <source>
        <dbReference type="Proteomes" id="UP000028058"/>
    </source>
</evidence>
<evidence type="ECO:0000256" key="2">
    <source>
        <dbReference type="SAM" id="SignalP"/>
    </source>
</evidence>
<gene>
    <name evidence="3" type="ORF">SFRA_008300</name>
</gene>
<organism evidence="3 4">
    <name type="scientific">Streptomyces xinghaiensis</name>
    <dbReference type="NCBI Taxonomy" id="1038928"/>
    <lineage>
        <taxon>Bacteria</taxon>
        <taxon>Bacillati</taxon>
        <taxon>Actinomycetota</taxon>
        <taxon>Actinomycetes</taxon>
        <taxon>Kitasatosporales</taxon>
        <taxon>Streptomycetaceae</taxon>
        <taxon>Streptomyces</taxon>
    </lineage>
</organism>